<keyword evidence="4" id="KW-1185">Reference proteome</keyword>
<keyword evidence="2" id="KW-1133">Transmembrane helix</keyword>
<evidence type="ECO:0000256" key="2">
    <source>
        <dbReference type="SAM" id="Phobius"/>
    </source>
</evidence>
<feature type="transmembrane region" description="Helical" evidence="2">
    <location>
        <begin position="95"/>
        <end position="119"/>
    </location>
</feature>
<dbReference type="RefSeq" id="WP_119382215.1">
    <property type="nucleotide sequence ID" value="NZ_QWGT01000017.1"/>
</dbReference>
<organism evidence="3 4">
    <name type="scientific">Clavibacter lycopersici</name>
    <dbReference type="NCBI Taxonomy" id="2301718"/>
    <lineage>
        <taxon>Bacteria</taxon>
        <taxon>Bacillati</taxon>
        <taxon>Actinomycetota</taxon>
        <taxon>Actinomycetes</taxon>
        <taxon>Micrococcales</taxon>
        <taxon>Microbacteriaceae</taxon>
        <taxon>Clavibacter</taxon>
    </lineage>
</organism>
<evidence type="ECO:0000313" key="3">
    <source>
        <dbReference type="EMBL" id="RIJ53045.1"/>
    </source>
</evidence>
<gene>
    <name evidence="3" type="ORF">DZG00_02525</name>
</gene>
<sequence>MTDRDQPPARDTRGRRAPDGEQRSEALKERIYVTFTALAVTIATEREADHATVGGAALTLLLTVVGTLLAVSVAEYIAQMVRDGEVPDRRDVGHILYVALSSLGALPAPLAILGLSALGVLDLAAALRIIAIVLVATLVIVTLVAVRRLRVSLGVKLLVLAGVAVLGVAVLVVELAVH</sequence>
<name>A0A399TE92_9MICO</name>
<feature type="transmembrane region" description="Helical" evidence="2">
    <location>
        <begin position="53"/>
        <end position="74"/>
    </location>
</feature>
<dbReference type="OrthoDB" id="4775109at2"/>
<keyword evidence="2" id="KW-0472">Membrane</keyword>
<dbReference type="AlphaFoldDB" id="A0A399TE92"/>
<reference evidence="3 4" key="1">
    <citation type="submission" date="2018-08" db="EMBL/GenBank/DDBJ databases">
        <title>Genome Sequence of Clavibacter michiganensis Subspecies type strains, and the Atypical Peach-Colored Strains Isolated from Tomato.</title>
        <authorList>
            <person name="Osdaghi E."/>
            <person name="Portier P."/>
            <person name="Briand M."/>
            <person name="Jacques M.-A."/>
        </authorList>
    </citation>
    <scope>NUCLEOTIDE SEQUENCE [LARGE SCALE GENOMIC DNA]</scope>
    <source>
        <strain evidence="3 4">CFBP 8615</strain>
    </source>
</reference>
<protein>
    <submittedName>
        <fullName evidence="3">Uncharacterized protein</fullName>
    </submittedName>
</protein>
<evidence type="ECO:0000313" key="4">
    <source>
        <dbReference type="Proteomes" id="UP000266484"/>
    </source>
</evidence>
<comment type="caution">
    <text evidence="3">The sequence shown here is derived from an EMBL/GenBank/DDBJ whole genome shotgun (WGS) entry which is preliminary data.</text>
</comment>
<keyword evidence="2" id="KW-0812">Transmembrane</keyword>
<feature type="region of interest" description="Disordered" evidence="1">
    <location>
        <begin position="1"/>
        <end position="24"/>
    </location>
</feature>
<dbReference type="Proteomes" id="UP000266484">
    <property type="component" value="Unassembled WGS sequence"/>
</dbReference>
<proteinExistence type="predicted"/>
<feature type="transmembrane region" description="Helical" evidence="2">
    <location>
        <begin position="157"/>
        <end position="177"/>
    </location>
</feature>
<accession>A0A399TE92</accession>
<dbReference type="EMBL" id="QWGT01000017">
    <property type="protein sequence ID" value="RIJ53045.1"/>
    <property type="molecule type" value="Genomic_DNA"/>
</dbReference>
<evidence type="ECO:0000256" key="1">
    <source>
        <dbReference type="SAM" id="MobiDB-lite"/>
    </source>
</evidence>
<feature type="transmembrane region" description="Helical" evidence="2">
    <location>
        <begin position="125"/>
        <end position="145"/>
    </location>
</feature>